<evidence type="ECO:0000259" key="3">
    <source>
        <dbReference type="Pfam" id="PF21307"/>
    </source>
</evidence>
<evidence type="ECO:0000313" key="6">
    <source>
        <dbReference type="Proteomes" id="UP001628179"/>
    </source>
</evidence>
<dbReference type="Pfam" id="PF21307">
    <property type="entry name" value="Glyco_hydro_95_C"/>
    <property type="match status" value="1"/>
</dbReference>
<keyword evidence="6" id="KW-1185">Reference proteome</keyword>
<reference evidence="5 6" key="1">
    <citation type="submission" date="2024-09" db="EMBL/GenBank/DDBJ databases">
        <title>Itraconazole resistance in Madurella fahalii resulting from another homologue of gene encoding cytochrome P450 14-alpha sterol demethylase (CYP51).</title>
        <authorList>
            <person name="Yoshioka I."/>
            <person name="Fahal A.H."/>
            <person name="Kaneko S."/>
            <person name="Yaguchi T."/>
        </authorList>
    </citation>
    <scope>NUCLEOTIDE SEQUENCE [LARGE SCALE GENOMIC DNA]</scope>
    <source>
        <strain evidence="5 6">IFM 68171</strain>
    </source>
</reference>
<dbReference type="PANTHER" id="PTHR31084">
    <property type="entry name" value="ALPHA-L-FUCOSIDASE 2"/>
    <property type="match status" value="1"/>
</dbReference>
<comment type="caution">
    <text evidence="5">The sequence shown here is derived from an EMBL/GenBank/DDBJ whole genome shotgun (WGS) entry which is preliminary data.</text>
</comment>
<evidence type="ECO:0000256" key="1">
    <source>
        <dbReference type="SAM" id="SignalP"/>
    </source>
</evidence>
<dbReference type="PIRSF" id="PIRSF007663">
    <property type="entry name" value="UCP007663"/>
    <property type="match status" value="1"/>
</dbReference>
<feature type="domain" description="Glycosyl hydrolase family 95 N-terminal" evidence="2">
    <location>
        <begin position="48"/>
        <end position="279"/>
    </location>
</feature>
<protein>
    <recommendedName>
        <fullName evidence="7">Glycosyl hydrolase family 95 N-terminal domain-containing protein</fullName>
    </recommendedName>
</protein>
<dbReference type="EMBL" id="BAAFSV010000005">
    <property type="protein sequence ID" value="GAB1319331.1"/>
    <property type="molecule type" value="Genomic_DNA"/>
</dbReference>
<feature type="domain" description="Glycosyl hydrolase family 95 catalytic" evidence="4">
    <location>
        <begin position="299"/>
        <end position="715"/>
    </location>
</feature>
<dbReference type="InterPro" id="IPR016518">
    <property type="entry name" value="Alpha-L-fucosidase"/>
</dbReference>
<feature type="chain" id="PRO_5046417757" description="Glycosyl hydrolase family 95 N-terminal domain-containing protein" evidence="1">
    <location>
        <begin position="25"/>
        <end position="875"/>
    </location>
</feature>
<organism evidence="5 6">
    <name type="scientific">Madurella fahalii</name>
    <dbReference type="NCBI Taxonomy" id="1157608"/>
    <lineage>
        <taxon>Eukaryota</taxon>
        <taxon>Fungi</taxon>
        <taxon>Dikarya</taxon>
        <taxon>Ascomycota</taxon>
        <taxon>Pezizomycotina</taxon>
        <taxon>Sordariomycetes</taxon>
        <taxon>Sordariomycetidae</taxon>
        <taxon>Sordariales</taxon>
        <taxon>Sordariales incertae sedis</taxon>
        <taxon>Madurella</taxon>
    </lineage>
</organism>
<sequence length="875" mass="94782">MSRLFHAAAAVLTVTYFLAHVVEAEQFSRPNSTSNPWRIWDDATGGSDTFSDFYPVGNGRLGMMLRGDPRSEIIRLNENSFWSGSLLHRVNPDGISTVREMQRLILAGKYQDAEDLGLQGYTGTPLSTRHYDKMGNLQLTQMLPDGPVVYYERWLDIDDAIAGTYFSVGNITYHREYLASYPDDMLAIHLKASKPGSINIRVRLDRGSDLNRYQQYSEPANGHSTVMGGQSADAHPLVWAAGARIASTGGKVTTLGDTIRCEGADEATVYFQAWTSYRKPDPKKAVLSHLGAAPPSKSFSRIRETHVADYQKYAGRVSLNLGASTSAQRALKTSARMTSMTPTTFDPELAALFFQLGRYLFISSSRPASGEGKDLSLPPNLQGVWNDVYNPVWGSKYTVNINLQMNYWLSLATGLSDLVAPLNNLLKTMHKEGTKVAAAMYNCSGTVTHHNTDMWGDSAPQDSYTPATFWPMGATWMITHVIEHYRFTGDRAVLGDMFPTLKAVAQFALCFLTEHKGYMVTNPSSSPENTFLVPGSSRGQSAAVSPGPTIDNELLREVFGFIPEAQAALGIDDDAFAKRVMEMRARLPPLRLNQYGGIAEWMEDFEEANPGNGHMSHLVPVYPLSYITSANETTFRAAITSLEHRLHNGGGPCGWPRAWTIALAGRLFLPDIAHSRLATQIGECSWNKTMLNMGGAAPFQIDGSLGAPAAMVESLLQSHESVLPVVAAGNNISNNTSTSASNSTVLLLKAARTGDEGDSHERKLPLIRLLPSLPAAWAANGGGFAKGLRVRGGFTVDLSWDGDGVLTMASLTSSQAGNAVYVTLGRTRVGADSSADGKPGTHIQVNDGSGAVSGAFIRVEGRNGSVHNITVAAQK</sequence>
<gene>
    <name evidence="5" type="ORF">MFIFM68171_09541</name>
</gene>
<dbReference type="Gene3D" id="1.50.10.10">
    <property type="match status" value="1"/>
</dbReference>
<dbReference type="InterPro" id="IPR027414">
    <property type="entry name" value="GH95_N_dom"/>
</dbReference>
<dbReference type="RefSeq" id="XP_070921061.1">
    <property type="nucleotide sequence ID" value="XM_071064960.1"/>
</dbReference>
<evidence type="ECO:0000313" key="5">
    <source>
        <dbReference type="EMBL" id="GAB1319331.1"/>
    </source>
</evidence>
<accession>A0ABQ0GNP0</accession>
<dbReference type="Pfam" id="PF14498">
    <property type="entry name" value="Glyco_hyd_65N_2"/>
    <property type="match status" value="1"/>
</dbReference>
<name>A0ABQ0GNP0_9PEZI</name>
<dbReference type="PANTHER" id="PTHR31084:SF0">
    <property type="entry name" value="ALPHA-L-FUCOSIDASE 2"/>
    <property type="match status" value="1"/>
</dbReference>
<feature type="signal peptide" evidence="1">
    <location>
        <begin position="1"/>
        <end position="24"/>
    </location>
</feature>
<dbReference type="InterPro" id="IPR054363">
    <property type="entry name" value="GH95_cat"/>
</dbReference>
<dbReference type="InterPro" id="IPR049053">
    <property type="entry name" value="AFCA-like_C"/>
</dbReference>
<dbReference type="InterPro" id="IPR012341">
    <property type="entry name" value="6hp_glycosidase-like_sf"/>
</dbReference>
<dbReference type="Gene3D" id="2.60.40.1180">
    <property type="entry name" value="Golgi alpha-mannosidase II"/>
    <property type="match status" value="1"/>
</dbReference>
<dbReference type="SUPFAM" id="SSF48208">
    <property type="entry name" value="Six-hairpin glycosidases"/>
    <property type="match status" value="1"/>
</dbReference>
<dbReference type="GeneID" id="98180283"/>
<dbReference type="Proteomes" id="UP001628179">
    <property type="component" value="Unassembled WGS sequence"/>
</dbReference>
<feature type="domain" description="Alpha fucosidase A-like C-terminal" evidence="3">
    <location>
        <begin position="766"/>
        <end position="829"/>
    </location>
</feature>
<dbReference type="InterPro" id="IPR008928">
    <property type="entry name" value="6-hairpin_glycosidase_sf"/>
</dbReference>
<evidence type="ECO:0000259" key="4">
    <source>
        <dbReference type="Pfam" id="PF22124"/>
    </source>
</evidence>
<keyword evidence="1" id="KW-0732">Signal</keyword>
<proteinExistence type="predicted"/>
<dbReference type="InterPro" id="IPR013780">
    <property type="entry name" value="Glyco_hydro_b"/>
</dbReference>
<evidence type="ECO:0000259" key="2">
    <source>
        <dbReference type="Pfam" id="PF14498"/>
    </source>
</evidence>
<evidence type="ECO:0008006" key="7">
    <source>
        <dbReference type="Google" id="ProtNLM"/>
    </source>
</evidence>
<dbReference type="Pfam" id="PF22124">
    <property type="entry name" value="Glyco_hydro_95_cat"/>
    <property type="match status" value="1"/>
</dbReference>